<dbReference type="Proteomes" id="UP000789525">
    <property type="component" value="Unassembled WGS sequence"/>
</dbReference>
<evidence type="ECO:0000313" key="1">
    <source>
        <dbReference type="EMBL" id="CAG8654599.1"/>
    </source>
</evidence>
<accession>A0ACA9NH24</accession>
<gene>
    <name evidence="1" type="ORF">ACOLOM_LOCUS8359</name>
</gene>
<keyword evidence="2" id="KW-1185">Reference proteome</keyword>
<evidence type="ECO:0000313" key="2">
    <source>
        <dbReference type="Proteomes" id="UP000789525"/>
    </source>
</evidence>
<proteinExistence type="predicted"/>
<feature type="non-terminal residue" evidence="1">
    <location>
        <position position="188"/>
    </location>
</feature>
<comment type="caution">
    <text evidence="1">The sequence shown here is derived from an EMBL/GenBank/DDBJ whole genome shotgun (WGS) entry which is preliminary data.</text>
</comment>
<organism evidence="1 2">
    <name type="scientific">Acaulospora colombiana</name>
    <dbReference type="NCBI Taxonomy" id="27376"/>
    <lineage>
        <taxon>Eukaryota</taxon>
        <taxon>Fungi</taxon>
        <taxon>Fungi incertae sedis</taxon>
        <taxon>Mucoromycota</taxon>
        <taxon>Glomeromycotina</taxon>
        <taxon>Glomeromycetes</taxon>
        <taxon>Diversisporales</taxon>
        <taxon>Acaulosporaceae</taxon>
        <taxon>Acaulospora</taxon>
    </lineage>
</organism>
<protein>
    <submittedName>
        <fullName evidence="1">15133_t:CDS:1</fullName>
    </submittedName>
</protein>
<reference evidence="1" key="1">
    <citation type="submission" date="2021-06" db="EMBL/GenBank/DDBJ databases">
        <authorList>
            <person name="Kallberg Y."/>
            <person name="Tangrot J."/>
            <person name="Rosling A."/>
        </authorList>
    </citation>
    <scope>NUCLEOTIDE SEQUENCE</scope>
    <source>
        <strain evidence="1">CL356</strain>
    </source>
</reference>
<dbReference type="EMBL" id="CAJVPT010021328">
    <property type="protein sequence ID" value="CAG8654599.1"/>
    <property type="molecule type" value="Genomic_DNA"/>
</dbReference>
<name>A0ACA9NH24_9GLOM</name>
<sequence length="188" mass="21017">MEAYSTSLRQMASIADSIYQSALQKGLNAAAAFLYPGYKSYKALSKRNVDEVELERWLMYWSVMGFISAFGQLHNTPASKGDPLIPPILEYVAEWLISWIPFYYFFKTLFLLFLALPQTQGSTFVYSMHLAPLLRGHEDQIDSALTQVKLAVYEFVQERLRLVWSTVVGGAPPSATATSATLTTNVAA</sequence>